<dbReference type="NCBIfam" id="TIGR01727">
    <property type="entry name" value="oligo_HPY"/>
    <property type="match status" value="1"/>
</dbReference>
<dbReference type="GO" id="GO:0005524">
    <property type="term" value="F:ATP binding"/>
    <property type="evidence" value="ECO:0007669"/>
    <property type="project" value="UniProtKB-KW"/>
</dbReference>
<dbReference type="GO" id="GO:0015833">
    <property type="term" value="P:peptide transport"/>
    <property type="evidence" value="ECO:0007669"/>
    <property type="project" value="InterPro"/>
</dbReference>
<dbReference type="EMBL" id="NDYE01000022">
    <property type="protein sequence ID" value="OXZ30954.1"/>
    <property type="molecule type" value="Genomic_DNA"/>
</dbReference>
<evidence type="ECO:0000256" key="1">
    <source>
        <dbReference type="ARBA" id="ARBA00005417"/>
    </source>
</evidence>
<sequence length="318" mass="35687">MEKIFEIKNLKKYFPVKKEKVFEEQKHLKALDGIDLEIYKGETFGLVGESGSGKSTLGKCITGIHDITEGDVYYKGKNIKDKSTKKIMQNEIQAIFQDPYSSLNPTLTVYEIIAEPIKTRLQLSNEETKNKVIKLLEKVGLSKEIMYKKPGQFSGGQRQRIGIARAISTDPEFILCDEPISALDVSIQAQIVNLLEDLQKELGLTYLFIAHDLAMVQHISHRIGVLYLGNMVEVGSGKDIYENPLHPYTKELLNSVLKPEVTGEKILSHGNREIPSPINLPEGCVFQGRCPYKTEICSKECPKLVEVSPGHKVACHNM</sequence>
<dbReference type="Pfam" id="PF00005">
    <property type="entry name" value="ABC_tran"/>
    <property type="match status" value="1"/>
</dbReference>
<gene>
    <name evidence="6" type="ORF">B9N55_09390</name>
</gene>
<dbReference type="SMART" id="SM00382">
    <property type="entry name" value="AAA"/>
    <property type="match status" value="1"/>
</dbReference>
<dbReference type="GO" id="GO:0055085">
    <property type="term" value="P:transmembrane transport"/>
    <property type="evidence" value="ECO:0007669"/>
    <property type="project" value="UniProtKB-ARBA"/>
</dbReference>
<comment type="similarity">
    <text evidence="1">Belongs to the ABC transporter superfamily.</text>
</comment>
<dbReference type="InterPro" id="IPR017871">
    <property type="entry name" value="ABC_transporter-like_CS"/>
</dbReference>
<evidence type="ECO:0000259" key="5">
    <source>
        <dbReference type="PROSITE" id="PS50893"/>
    </source>
</evidence>
<accession>A0A233VEZ2</accession>
<dbReference type="Pfam" id="PF08352">
    <property type="entry name" value="oligo_HPY"/>
    <property type="match status" value="1"/>
</dbReference>
<evidence type="ECO:0000256" key="4">
    <source>
        <dbReference type="ARBA" id="ARBA00022840"/>
    </source>
</evidence>
<name>A0A233VEZ2_FINMA</name>
<dbReference type="SUPFAM" id="SSF52540">
    <property type="entry name" value="P-loop containing nucleoside triphosphate hydrolases"/>
    <property type="match status" value="1"/>
</dbReference>
<dbReference type="PANTHER" id="PTHR43776">
    <property type="entry name" value="TRANSPORT ATP-BINDING PROTEIN"/>
    <property type="match status" value="1"/>
</dbReference>
<evidence type="ECO:0000256" key="2">
    <source>
        <dbReference type="ARBA" id="ARBA00022448"/>
    </source>
</evidence>
<organism evidence="6 7">
    <name type="scientific">Finegoldia magna</name>
    <name type="common">Peptostreptococcus magnus</name>
    <dbReference type="NCBI Taxonomy" id="1260"/>
    <lineage>
        <taxon>Bacteria</taxon>
        <taxon>Bacillati</taxon>
        <taxon>Bacillota</taxon>
        <taxon>Tissierellia</taxon>
        <taxon>Tissierellales</taxon>
        <taxon>Peptoniphilaceae</taxon>
        <taxon>Finegoldia</taxon>
    </lineage>
</organism>
<dbReference type="Gene3D" id="3.40.50.300">
    <property type="entry name" value="P-loop containing nucleotide triphosphate hydrolases"/>
    <property type="match status" value="1"/>
</dbReference>
<dbReference type="FunFam" id="3.40.50.300:FF:000016">
    <property type="entry name" value="Oligopeptide ABC transporter ATP-binding component"/>
    <property type="match status" value="1"/>
</dbReference>
<dbReference type="Proteomes" id="UP000215546">
    <property type="component" value="Unassembled WGS sequence"/>
</dbReference>
<dbReference type="PANTHER" id="PTHR43776:SF7">
    <property type="entry name" value="D,D-DIPEPTIDE TRANSPORT ATP-BINDING PROTEIN DDPF-RELATED"/>
    <property type="match status" value="1"/>
</dbReference>
<keyword evidence="4" id="KW-0067">ATP-binding</keyword>
<evidence type="ECO:0000313" key="7">
    <source>
        <dbReference type="Proteomes" id="UP000215546"/>
    </source>
</evidence>
<dbReference type="PROSITE" id="PS50893">
    <property type="entry name" value="ABC_TRANSPORTER_2"/>
    <property type="match status" value="1"/>
</dbReference>
<keyword evidence="3" id="KW-0547">Nucleotide-binding</keyword>
<reference evidence="7" key="1">
    <citation type="submission" date="2017-04" db="EMBL/GenBank/DDBJ databases">
        <title>Finegoldia magna isolated from orthopedic joint implant-associated infections.</title>
        <authorList>
            <person name="Bjorklund S."/>
            <person name="Bruggemann H."/>
            <person name="Jensen A."/>
            <person name="Hellmark B."/>
            <person name="Soderquist B."/>
        </authorList>
    </citation>
    <scope>NUCLEOTIDE SEQUENCE [LARGE SCALE GENOMIC DNA]</scope>
    <source>
        <strain evidence="7">12T273</strain>
    </source>
</reference>
<dbReference type="PROSITE" id="PS00211">
    <property type="entry name" value="ABC_TRANSPORTER_1"/>
    <property type="match status" value="1"/>
</dbReference>
<keyword evidence="2" id="KW-0813">Transport</keyword>
<dbReference type="InterPro" id="IPR050319">
    <property type="entry name" value="ABC_transp_ATP-bind"/>
</dbReference>
<dbReference type="InterPro" id="IPR003593">
    <property type="entry name" value="AAA+_ATPase"/>
</dbReference>
<dbReference type="GO" id="GO:0016887">
    <property type="term" value="F:ATP hydrolysis activity"/>
    <property type="evidence" value="ECO:0007669"/>
    <property type="project" value="InterPro"/>
</dbReference>
<dbReference type="InterPro" id="IPR027417">
    <property type="entry name" value="P-loop_NTPase"/>
</dbReference>
<comment type="caution">
    <text evidence="6">The sequence shown here is derived from an EMBL/GenBank/DDBJ whole genome shotgun (WGS) entry which is preliminary data.</text>
</comment>
<evidence type="ECO:0000256" key="3">
    <source>
        <dbReference type="ARBA" id="ARBA00022741"/>
    </source>
</evidence>
<evidence type="ECO:0000313" key="6">
    <source>
        <dbReference type="EMBL" id="OXZ30954.1"/>
    </source>
</evidence>
<dbReference type="InterPro" id="IPR013563">
    <property type="entry name" value="Oligopep_ABC_C"/>
</dbReference>
<feature type="domain" description="ABC transporter" evidence="5">
    <location>
        <begin position="16"/>
        <end position="253"/>
    </location>
</feature>
<dbReference type="InterPro" id="IPR003439">
    <property type="entry name" value="ABC_transporter-like_ATP-bd"/>
</dbReference>
<protein>
    <submittedName>
        <fullName evidence="6">Peptide ABC transporter substrate-binding protein</fullName>
    </submittedName>
</protein>
<dbReference type="CDD" id="cd03257">
    <property type="entry name" value="ABC_NikE_OppD_transporters"/>
    <property type="match status" value="1"/>
</dbReference>
<dbReference type="RefSeq" id="WP_094209122.1">
    <property type="nucleotide sequence ID" value="NZ_NDYE01000022.1"/>
</dbReference>
<dbReference type="AlphaFoldDB" id="A0A233VEZ2"/>
<proteinExistence type="inferred from homology"/>